<evidence type="ECO:0000256" key="6">
    <source>
        <dbReference type="ARBA" id="ARBA00022824"/>
    </source>
</evidence>
<dbReference type="SMART" id="SM01117">
    <property type="entry name" value="Cyt-b5"/>
    <property type="match status" value="1"/>
</dbReference>
<reference evidence="14 15" key="1">
    <citation type="submission" date="2024-01" db="EMBL/GenBank/DDBJ databases">
        <title>The complete chloroplast genome sequence of Lithospermum erythrorhizon: insights into the phylogenetic relationship among Boraginaceae species and the maternal lineages of purple gromwells.</title>
        <authorList>
            <person name="Okada T."/>
            <person name="Watanabe K."/>
        </authorList>
    </citation>
    <scope>NUCLEOTIDE SEQUENCE [LARGE SCALE GENOMIC DNA]</scope>
</reference>
<dbReference type="AlphaFoldDB" id="A0AAV3RIL9"/>
<evidence type="ECO:0000256" key="10">
    <source>
        <dbReference type="ARBA" id="ARBA00037877"/>
    </source>
</evidence>
<comment type="subcellular location">
    <subcellularLocation>
        <location evidence="1">Endoplasmic reticulum membrane</location>
        <topology evidence="1">Single-pass membrane protein</topology>
        <orientation evidence="1">Cytoplasmic side</orientation>
    </subcellularLocation>
    <subcellularLocation>
        <location evidence="10">Microsome membrane</location>
        <topology evidence="10">Single-pass membrane protein</topology>
        <orientation evidence="10">Cytoplasmic side</orientation>
    </subcellularLocation>
</comment>
<keyword evidence="7" id="KW-0492">Microsome</keyword>
<dbReference type="GO" id="GO:0046872">
    <property type="term" value="F:metal ion binding"/>
    <property type="evidence" value="ECO:0007669"/>
    <property type="project" value="UniProtKB-UniRule"/>
</dbReference>
<name>A0AAV3RIL9_LITER</name>
<dbReference type="InterPro" id="IPR036400">
    <property type="entry name" value="Cyt_B5-like_heme/steroid_sf"/>
</dbReference>
<evidence type="ECO:0000313" key="14">
    <source>
        <dbReference type="EMBL" id="GAA0174980.1"/>
    </source>
</evidence>
<evidence type="ECO:0000256" key="1">
    <source>
        <dbReference type="ARBA" id="ARBA00004131"/>
    </source>
</evidence>
<evidence type="ECO:0000256" key="11">
    <source>
        <dbReference type="ARBA" id="ARBA00038168"/>
    </source>
</evidence>
<sequence length="135" mass="14906">MSSETKVFTFQEVVDHNKKHDCWLVISGKVYDVTSFLDDHPGGDDVMINATGKDATDDFEDVGHSNDAREEMKKYCIGEVETSTLPVKQKYNAGTATSTANQQGSGGLSIKVIQFVVPLLILALAYSLRNYLKKE</sequence>
<dbReference type="SUPFAM" id="SSF55856">
    <property type="entry name" value="Cytochrome b5-like heme/steroid binding domain"/>
    <property type="match status" value="1"/>
</dbReference>
<evidence type="ECO:0000256" key="4">
    <source>
        <dbReference type="ARBA" id="ARBA00022692"/>
    </source>
</evidence>
<dbReference type="PRINTS" id="PR00363">
    <property type="entry name" value="CYTOCHROMEB5"/>
</dbReference>
<dbReference type="EMBL" id="BAABME010009332">
    <property type="protein sequence ID" value="GAA0174980.1"/>
    <property type="molecule type" value="Genomic_DNA"/>
</dbReference>
<dbReference type="InterPro" id="IPR018506">
    <property type="entry name" value="Cyt_B5_heme-BS"/>
</dbReference>
<evidence type="ECO:0000313" key="15">
    <source>
        <dbReference type="Proteomes" id="UP001454036"/>
    </source>
</evidence>
<dbReference type="FunFam" id="3.10.120.10:FF:000002">
    <property type="entry name" value="Cytochrome b5 type B"/>
    <property type="match status" value="1"/>
</dbReference>
<accession>A0AAV3RIL9</accession>
<keyword evidence="9" id="KW-0472">Membrane</keyword>
<evidence type="ECO:0000256" key="2">
    <source>
        <dbReference type="ARBA" id="ARBA00022448"/>
    </source>
</evidence>
<dbReference type="PANTHER" id="PTHR19359">
    <property type="entry name" value="CYTOCHROME B5"/>
    <property type="match status" value="1"/>
</dbReference>
<comment type="similarity">
    <text evidence="11 12">Belongs to the cytochrome b5 family.</text>
</comment>
<dbReference type="Pfam" id="PF00173">
    <property type="entry name" value="Cyt-b5"/>
    <property type="match status" value="1"/>
</dbReference>
<proteinExistence type="inferred from homology"/>
<evidence type="ECO:0000256" key="8">
    <source>
        <dbReference type="ARBA" id="ARBA00023004"/>
    </source>
</evidence>
<keyword evidence="5 12" id="KW-0479">Metal-binding</keyword>
<keyword evidence="4" id="KW-0812">Transmembrane</keyword>
<dbReference type="PROSITE" id="PS50255">
    <property type="entry name" value="CYTOCHROME_B5_2"/>
    <property type="match status" value="1"/>
</dbReference>
<comment type="caution">
    <text evidence="14">The sequence shown here is derived from an EMBL/GenBank/DDBJ whole genome shotgun (WGS) entry which is preliminary data.</text>
</comment>
<keyword evidence="6" id="KW-0256">Endoplasmic reticulum</keyword>
<gene>
    <name evidence="14" type="ORF">LIER_28249</name>
</gene>
<dbReference type="GO" id="GO:0005789">
    <property type="term" value="C:endoplasmic reticulum membrane"/>
    <property type="evidence" value="ECO:0007669"/>
    <property type="project" value="UniProtKB-SubCell"/>
</dbReference>
<evidence type="ECO:0000256" key="9">
    <source>
        <dbReference type="ARBA" id="ARBA00023136"/>
    </source>
</evidence>
<dbReference type="Proteomes" id="UP001454036">
    <property type="component" value="Unassembled WGS sequence"/>
</dbReference>
<evidence type="ECO:0000259" key="13">
    <source>
        <dbReference type="PROSITE" id="PS50255"/>
    </source>
</evidence>
<evidence type="ECO:0000256" key="7">
    <source>
        <dbReference type="ARBA" id="ARBA00022848"/>
    </source>
</evidence>
<organism evidence="14 15">
    <name type="scientific">Lithospermum erythrorhizon</name>
    <name type="common">Purple gromwell</name>
    <name type="synonym">Lithospermum officinale var. erythrorhizon</name>
    <dbReference type="NCBI Taxonomy" id="34254"/>
    <lineage>
        <taxon>Eukaryota</taxon>
        <taxon>Viridiplantae</taxon>
        <taxon>Streptophyta</taxon>
        <taxon>Embryophyta</taxon>
        <taxon>Tracheophyta</taxon>
        <taxon>Spermatophyta</taxon>
        <taxon>Magnoliopsida</taxon>
        <taxon>eudicotyledons</taxon>
        <taxon>Gunneridae</taxon>
        <taxon>Pentapetalae</taxon>
        <taxon>asterids</taxon>
        <taxon>lamiids</taxon>
        <taxon>Boraginales</taxon>
        <taxon>Boraginaceae</taxon>
        <taxon>Boraginoideae</taxon>
        <taxon>Lithospermeae</taxon>
        <taxon>Lithospermum</taxon>
    </lineage>
</organism>
<feature type="domain" description="Cytochrome b5 heme-binding" evidence="13">
    <location>
        <begin position="5"/>
        <end position="81"/>
    </location>
</feature>
<protein>
    <submittedName>
        <fullName evidence="14">Oxidoreductase</fullName>
    </submittedName>
</protein>
<evidence type="ECO:0000256" key="5">
    <source>
        <dbReference type="ARBA" id="ARBA00022723"/>
    </source>
</evidence>
<dbReference type="PROSITE" id="PS00191">
    <property type="entry name" value="CYTOCHROME_B5_1"/>
    <property type="match status" value="1"/>
</dbReference>
<keyword evidence="8 12" id="KW-0408">Iron</keyword>
<dbReference type="PANTHER" id="PTHR19359:SF139">
    <property type="entry name" value="CYTOCHROME B5-LIKE"/>
    <property type="match status" value="1"/>
</dbReference>
<dbReference type="Gene3D" id="3.10.120.10">
    <property type="entry name" value="Cytochrome b5-like heme/steroid binding domain"/>
    <property type="match status" value="1"/>
</dbReference>
<dbReference type="GO" id="GO:0020037">
    <property type="term" value="F:heme binding"/>
    <property type="evidence" value="ECO:0007669"/>
    <property type="project" value="UniProtKB-UniRule"/>
</dbReference>
<evidence type="ECO:0000256" key="3">
    <source>
        <dbReference type="ARBA" id="ARBA00022617"/>
    </source>
</evidence>
<dbReference type="InterPro" id="IPR050668">
    <property type="entry name" value="Cytochrome_b5"/>
</dbReference>
<keyword evidence="2" id="KW-0813">Transport</keyword>
<keyword evidence="15" id="KW-1185">Reference proteome</keyword>
<keyword evidence="3 12" id="KW-0349">Heme</keyword>
<evidence type="ECO:0000256" key="12">
    <source>
        <dbReference type="RuleBase" id="RU362121"/>
    </source>
</evidence>
<dbReference type="InterPro" id="IPR001199">
    <property type="entry name" value="Cyt_B5-like_heme/steroid-bd"/>
</dbReference>